<evidence type="ECO:0000259" key="1">
    <source>
        <dbReference type="Pfam" id="PF00561"/>
    </source>
</evidence>
<dbReference type="SUPFAM" id="SSF53474">
    <property type="entry name" value="alpha/beta-Hydrolases"/>
    <property type="match status" value="1"/>
</dbReference>
<proteinExistence type="predicted"/>
<comment type="caution">
    <text evidence="2">The sequence shown here is derived from an EMBL/GenBank/DDBJ whole genome shotgun (WGS) entry which is preliminary data.</text>
</comment>
<dbReference type="PANTHER" id="PTHR43689">
    <property type="entry name" value="HYDROLASE"/>
    <property type="match status" value="1"/>
</dbReference>
<accession>A0A100WP43</accession>
<name>A0A100WP43_MYCFO</name>
<sequence>MGDRTIPLMDSPVEHRTLAVDGVRSPVVVTGHAGPDTGEAVVFVHGNNAGAKWDPLLLPVAGLARVIAPEMPGFGAADKPAQWPYTVASYAAHLGAIIEQLEVRRAHLIAHDFGGPWALAWAVDNLDSVASITLINAPVVINHFAAKLWRTPVLAEALSRMGNPAVLHRVLTMSDPGLPPDAARQIAEHMFVRGTPDAVLKLYRATGPNALAPYVDRLAEFDGDVLVVWGADDRYVPFGQTDDYRRIFRHCEVQSVPGTGHWPWLEQPDLVSEHVTAFLRRQLGRAR</sequence>
<dbReference type="PANTHER" id="PTHR43689:SF8">
    <property type="entry name" value="ALPHA_BETA-HYDROLASES SUPERFAMILY PROTEIN"/>
    <property type="match status" value="1"/>
</dbReference>
<dbReference type="InterPro" id="IPR000639">
    <property type="entry name" value="Epox_hydrolase-like"/>
</dbReference>
<organism evidence="2 3">
    <name type="scientific">Mycolicibacterium fortuitum subsp. acetamidolyticum</name>
    <dbReference type="NCBI Taxonomy" id="144550"/>
    <lineage>
        <taxon>Bacteria</taxon>
        <taxon>Bacillati</taxon>
        <taxon>Actinomycetota</taxon>
        <taxon>Actinomycetes</taxon>
        <taxon>Mycobacteriales</taxon>
        <taxon>Mycobacteriaceae</taxon>
        <taxon>Mycolicibacterium</taxon>
    </lineage>
</organism>
<dbReference type="EMBL" id="BCSZ01000016">
    <property type="protein sequence ID" value="GAT01831.1"/>
    <property type="molecule type" value="Genomic_DNA"/>
</dbReference>
<dbReference type="Gene3D" id="3.40.50.1820">
    <property type="entry name" value="alpha/beta hydrolase"/>
    <property type="match status" value="1"/>
</dbReference>
<dbReference type="PRINTS" id="PR00412">
    <property type="entry name" value="EPOXHYDRLASE"/>
</dbReference>
<protein>
    <submittedName>
        <fullName evidence="2">Alpha/beta fold hydrolase</fullName>
    </submittedName>
</protein>
<dbReference type="InterPro" id="IPR000073">
    <property type="entry name" value="AB_hydrolase_1"/>
</dbReference>
<dbReference type="GO" id="GO:0016787">
    <property type="term" value="F:hydrolase activity"/>
    <property type="evidence" value="ECO:0007669"/>
    <property type="project" value="UniProtKB-KW"/>
</dbReference>
<dbReference type="PRINTS" id="PR00111">
    <property type="entry name" value="ABHYDROLASE"/>
</dbReference>
<dbReference type="AlphaFoldDB" id="A0A100WP43"/>
<dbReference type="InterPro" id="IPR029058">
    <property type="entry name" value="AB_hydrolase_fold"/>
</dbReference>
<keyword evidence="2" id="KW-0378">Hydrolase</keyword>
<reference evidence="2 3" key="1">
    <citation type="journal article" date="2016" name="Genome Announc.">
        <title>Draft Genome Sequences of Five Rapidly Growing Mycobacterium Species, M. thermoresistibile, M. fortuitum subsp. acetamidolyticum, M. canariasense, M. brisbanense, and M. novocastrense.</title>
        <authorList>
            <person name="Katahira K."/>
            <person name="Ogura Y."/>
            <person name="Gotoh Y."/>
            <person name="Hayashi T."/>
        </authorList>
    </citation>
    <scope>NUCLEOTIDE SEQUENCE [LARGE SCALE GENOMIC DNA]</scope>
    <source>
        <strain evidence="2 3">JCM6368</strain>
    </source>
</reference>
<dbReference type="Pfam" id="PF00561">
    <property type="entry name" value="Abhydrolase_1"/>
    <property type="match status" value="1"/>
</dbReference>
<evidence type="ECO:0000313" key="3">
    <source>
        <dbReference type="Proteomes" id="UP000069705"/>
    </source>
</evidence>
<gene>
    <name evidence="2" type="ORF">RMCFA_1943</name>
</gene>
<evidence type="ECO:0000313" key="2">
    <source>
        <dbReference type="EMBL" id="GAT01831.1"/>
    </source>
</evidence>
<feature type="domain" description="AB hydrolase-1" evidence="1">
    <location>
        <begin position="40"/>
        <end position="266"/>
    </location>
</feature>
<reference evidence="3" key="2">
    <citation type="submission" date="2016-02" db="EMBL/GenBank/DDBJ databases">
        <title>Draft genome sequence of five rapidly growing Mycobacterium species.</title>
        <authorList>
            <person name="Katahira K."/>
            <person name="Gotou Y."/>
            <person name="Iida K."/>
            <person name="Ogura Y."/>
            <person name="Hayashi T."/>
        </authorList>
    </citation>
    <scope>NUCLEOTIDE SEQUENCE [LARGE SCALE GENOMIC DNA]</scope>
    <source>
        <strain evidence="3">JCM6368</strain>
    </source>
</reference>
<dbReference type="Proteomes" id="UP000069705">
    <property type="component" value="Unassembled WGS sequence"/>
</dbReference>